<evidence type="ECO:0000313" key="2">
    <source>
        <dbReference type="Proteomes" id="UP000295455"/>
    </source>
</evidence>
<evidence type="ECO:0000313" key="1">
    <source>
        <dbReference type="EMBL" id="TCL66077.1"/>
    </source>
</evidence>
<comment type="caution">
    <text evidence="1">The sequence shown here is derived from an EMBL/GenBank/DDBJ whole genome shotgun (WGS) entry which is preliminary data.</text>
</comment>
<accession>A0A4V2QE13</accession>
<dbReference type="EMBL" id="SLUP01000004">
    <property type="protein sequence ID" value="TCL66077.1"/>
    <property type="molecule type" value="Genomic_DNA"/>
</dbReference>
<protein>
    <recommendedName>
        <fullName evidence="3">SnoaL-like protein</fullName>
    </recommendedName>
</protein>
<keyword evidence="2" id="KW-1185">Reference proteome</keyword>
<gene>
    <name evidence="1" type="ORF">EV196_104106</name>
</gene>
<evidence type="ECO:0008006" key="3">
    <source>
        <dbReference type="Google" id="ProtNLM"/>
    </source>
</evidence>
<dbReference type="PROSITE" id="PS51257">
    <property type="entry name" value="PROKAR_LIPOPROTEIN"/>
    <property type="match status" value="1"/>
</dbReference>
<organism evidence="1 2">
    <name type="scientific">Mariniflexile fucanivorans</name>
    <dbReference type="NCBI Taxonomy" id="264023"/>
    <lineage>
        <taxon>Bacteria</taxon>
        <taxon>Pseudomonadati</taxon>
        <taxon>Bacteroidota</taxon>
        <taxon>Flavobacteriia</taxon>
        <taxon>Flavobacteriales</taxon>
        <taxon>Flavobacteriaceae</taxon>
        <taxon>Mariniflexile</taxon>
    </lineage>
</organism>
<dbReference type="OrthoDB" id="1121874at2"/>
<reference evidence="1 2" key="1">
    <citation type="submission" date="2019-03" db="EMBL/GenBank/DDBJ databases">
        <title>Genomic Encyclopedia of Type Strains, Phase IV (KMG-IV): sequencing the most valuable type-strain genomes for metagenomic binning, comparative biology and taxonomic classification.</title>
        <authorList>
            <person name="Goeker M."/>
        </authorList>
    </citation>
    <scope>NUCLEOTIDE SEQUENCE [LARGE SCALE GENOMIC DNA]</scope>
    <source>
        <strain evidence="1 2">DSM 18792</strain>
    </source>
</reference>
<dbReference type="RefSeq" id="WP_132217566.1">
    <property type="nucleotide sequence ID" value="NZ_OX156936.1"/>
</dbReference>
<dbReference type="Proteomes" id="UP000295455">
    <property type="component" value="Unassembled WGS sequence"/>
</dbReference>
<sequence length="152" mass="18247">MNKTIILLLLLMFGFTSCKNSKKEIDKLNIAKQYYKVLDNSNHSEISNLLTDSIVIKESDYNYEENFSKKGYIEWMKWDSVFDPTYKILEIEQLNEIVKAKISKIDKRIIFLHEEPIISNEIIRFNNNKIIRIEKTYEIFNERIFKKKEINL</sequence>
<dbReference type="AlphaFoldDB" id="A0A4V2QE13"/>
<proteinExistence type="predicted"/>
<name>A0A4V2QE13_9FLAO</name>